<proteinExistence type="predicted"/>
<accession>A0A7Y0AVA4</accession>
<dbReference type="Pfam" id="PF07883">
    <property type="entry name" value="Cupin_2"/>
    <property type="match status" value="1"/>
</dbReference>
<dbReference type="InterPro" id="IPR053146">
    <property type="entry name" value="QDO-like"/>
</dbReference>
<evidence type="ECO:0000313" key="3">
    <source>
        <dbReference type="Proteomes" id="UP000541470"/>
    </source>
</evidence>
<dbReference type="RefSeq" id="WP_169588951.1">
    <property type="nucleotide sequence ID" value="NZ_JABBGK010000001.1"/>
</dbReference>
<keyword evidence="3" id="KW-1185">Reference proteome</keyword>
<protein>
    <submittedName>
        <fullName evidence="2">Cupin domain-containing protein</fullName>
    </submittedName>
</protein>
<dbReference type="EMBL" id="JABBGK010000001">
    <property type="protein sequence ID" value="NML74108.1"/>
    <property type="molecule type" value="Genomic_DNA"/>
</dbReference>
<dbReference type="Proteomes" id="UP000541470">
    <property type="component" value="Unassembled WGS sequence"/>
</dbReference>
<evidence type="ECO:0000259" key="1">
    <source>
        <dbReference type="Pfam" id="PF07883"/>
    </source>
</evidence>
<dbReference type="InterPro" id="IPR014710">
    <property type="entry name" value="RmlC-like_jellyroll"/>
</dbReference>
<feature type="domain" description="Cupin type-2" evidence="1">
    <location>
        <begin position="36"/>
        <end position="108"/>
    </location>
</feature>
<dbReference type="PANTHER" id="PTHR36440">
    <property type="entry name" value="PUTATIVE (AFU_ORTHOLOGUE AFUA_8G07350)-RELATED"/>
    <property type="match status" value="1"/>
</dbReference>
<evidence type="ECO:0000313" key="2">
    <source>
        <dbReference type="EMBL" id="NML74108.1"/>
    </source>
</evidence>
<dbReference type="SUPFAM" id="SSF51182">
    <property type="entry name" value="RmlC-like cupins"/>
    <property type="match status" value="1"/>
</dbReference>
<gene>
    <name evidence="2" type="ORF">HHL25_08240</name>
</gene>
<dbReference type="AlphaFoldDB" id="A0A7Y0AVA4"/>
<dbReference type="Gene3D" id="2.60.120.10">
    <property type="entry name" value="Jelly Rolls"/>
    <property type="match status" value="1"/>
</dbReference>
<reference evidence="2 3" key="1">
    <citation type="submission" date="2020-04" db="EMBL/GenBank/DDBJ databases">
        <title>Rhizobium sp. S-51 isolated from soil.</title>
        <authorList>
            <person name="Dahal R.H."/>
        </authorList>
    </citation>
    <scope>NUCLEOTIDE SEQUENCE [LARGE SCALE GENOMIC DNA]</scope>
    <source>
        <strain evidence="2 3">S-51</strain>
    </source>
</reference>
<organism evidence="2 3">
    <name type="scientific">Rhizobium terricola</name>
    <dbReference type="NCBI Taxonomy" id="2728849"/>
    <lineage>
        <taxon>Bacteria</taxon>
        <taxon>Pseudomonadati</taxon>
        <taxon>Pseudomonadota</taxon>
        <taxon>Alphaproteobacteria</taxon>
        <taxon>Hyphomicrobiales</taxon>
        <taxon>Rhizobiaceae</taxon>
        <taxon>Rhizobium/Agrobacterium group</taxon>
        <taxon>Rhizobium</taxon>
    </lineage>
</organism>
<name>A0A7Y0AVA4_9HYPH</name>
<comment type="caution">
    <text evidence="2">The sequence shown here is derived from an EMBL/GenBank/DDBJ whole genome shotgun (WGS) entry which is preliminary data.</text>
</comment>
<sequence>MSASFVTSENAETLWVVRDKVRFMGDVDGRDLSVLEVMVPPGSGTPPHMHESAEIFRVLDGEITFGLFDTMPPRQIVAGPGTVVTIGSGEAHNYMNSGDGPAEMLVVVDTSMKQFFKDLGRTEAPEQGPPSAAEIEEVQRACARHGISMLG</sequence>
<dbReference type="PANTHER" id="PTHR36440:SF1">
    <property type="entry name" value="PUTATIVE (AFU_ORTHOLOGUE AFUA_8G07350)-RELATED"/>
    <property type="match status" value="1"/>
</dbReference>
<dbReference type="InterPro" id="IPR011051">
    <property type="entry name" value="RmlC_Cupin_sf"/>
</dbReference>
<dbReference type="InterPro" id="IPR013096">
    <property type="entry name" value="Cupin_2"/>
</dbReference>